<gene>
    <name evidence="2" type="ORF">VFPBJ_11490</name>
</gene>
<feature type="compositionally biased region" description="Basic and acidic residues" evidence="1">
    <location>
        <begin position="1"/>
        <end position="17"/>
    </location>
</feature>
<evidence type="ECO:0000256" key="1">
    <source>
        <dbReference type="SAM" id="MobiDB-lite"/>
    </source>
</evidence>
<reference evidence="2 3" key="1">
    <citation type="submission" date="2016-01" db="EMBL/GenBank/DDBJ databases">
        <title>Biosynthesis of antibiotic leucinostatins and their inhibition on Phytophthora in bio-control Purpureocillium lilacinum.</title>
        <authorList>
            <person name="Wang G."/>
            <person name="Liu Z."/>
            <person name="Lin R."/>
            <person name="Li E."/>
            <person name="Mao Z."/>
            <person name="Ling J."/>
            <person name="Yin W."/>
            <person name="Xie B."/>
        </authorList>
    </citation>
    <scope>NUCLEOTIDE SEQUENCE [LARGE SCALE GENOMIC DNA]</scope>
    <source>
        <strain evidence="2">PLBJ-1</strain>
    </source>
</reference>
<protein>
    <submittedName>
        <fullName evidence="2">Uncharacterized protein</fullName>
    </submittedName>
</protein>
<feature type="region of interest" description="Disordered" evidence="1">
    <location>
        <begin position="1"/>
        <end position="74"/>
    </location>
</feature>
<organism evidence="2 3">
    <name type="scientific">Purpureocillium lilacinum</name>
    <name type="common">Paecilomyces lilacinus</name>
    <dbReference type="NCBI Taxonomy" id="33203"/>
    <lineage>
        <taxon>Eukaryota</taxon>
        <taxon>Fungi</taxon>
        <taxon>Dikarya</taxon>
        <taxon>Ascomycota</taxon>
        <taxon>Pezizomycotina</taxon>
        <taxon>Sordariomycetes</taxon>
        <taxon>Hypocreomycetidae</taxon>
        <taxon>Hypocreales</taxon>
        <taxon>Ophiocordycipitaceae</taxon>
        <taxon>Purpureocillium</taxon>
    </lineage>
</organism>
<proteinExistence type="predicted"/>
<dbReference type="Proteomes" id="UP000078240">
    <property type="component" value="Unassembled WGS sequence"/>
</dbReference>
<dbReference type="AlphaFoldDB" id="A0A179F782"/>
<evidence type="ECO:0000313" key="2">
    <source>
        <dbReference type="EMBL" id="OAQ61324.1"/>
    </source>
</evidence>
<evidence type="ECO:0000313" key="3">
    <source>
        <dbReference type="Proteomes" id="UP000078240"/>
    </source>
</evidence>
<dbReference type="EMBL" id="LSBH01000027">
    <property type="protein sequence ID" value="OAQ61324.1"/>
    <property type="molecule type" value="Genomic_DNA"/>
</dbReference>
<comment type="caution">
    <text evidence="2">The sequence shown here is derived from an EMBL/GenBank/DDBJ whole genome shotgun (WGS) entry which is preliminary data.</text>
</comment>
<accession>A0A179F782</accession>
<sequence length="248" mass="28022">MRSNEARRSLGRPKPEELWPWPSSYSRSDHKRIVPERVPPTGREDPGSRSTNNRVDTSCIDAPTSPVPFEKQRGTTDPCCDRRATVSSNENASCFCCDHPACAALKSGQWCTRWFLLRFEVDSGLEAFDIYEELQRRLQGTDSRFCGVRSVMERIVTFDILLKVEVGVGLSESLLLVTWTRGRSEVQPPEAWHMECCWYALQWDVMIWVDITRGVVIGDGSLSDELRASVQEATGGMAELDLEDVAIF</sequence>
<name>A0A179F782_PURLI</name>